<dbReference type="eggNOG" id="ENOG502S2RE">
    <property type="taxonomic scope" value="Eukaryota"/>
</dbReference>
<feature type="compositionally biased region" description="Polar residues" evidence="1">
    <location>
        <begin position="36"/>
        <end position="45"/>
    </location>
</feature>
<dbReference type="OMA" id="GYSHNME"/>
<evidence type="ECO:0000256" key="1">
    <source>
        <dbReference type="SAM" id="MobiDB-lite"/>
    </source>
</evidence>
<accession>A0A022RTI7</accession>
<feature type="signal peptide" evidence="2">
    <location>
        <begin position="1"/>
        <end position="27"/>
    </location>
</feature>
<dbReference type="PhylomeDB" id="A0A022RTI7"/>
<dbReference type="OrthoDB" id="1306371at2759"/>
<keyword evidence="2" id="KW-0732">Signal</keyword>
<protein>
    <recommendedName>
        <fullName evidence="5">Protein E6</fullName>
    </recommendedName>
</protein>
<organism evidence="3 4">
    <name type="scientific">Erythranthe guttata</name>
    <name type="common">Yellow monkey flower</name>
    <name type="synonym">Mimulus guttatus</name>
    <dbReference type="NCBI Taxonomy" id="4155"/>
    <lineage>
        <taxon>Eukaryota</taxon>
        <taxon>Viridiplantae</taxon>
        <taxon>Streptophyta</taxon>
        <taxon>Embryophyta</taxon>
        <taxon>Tracheophyta</taxon>
        <taxon>Spermatophyta</taxon>
        <taxon>Magnoliopsida</taxon>
        <taxon>eudicotyledons</taxon>
        <taxon>Gunneridae</taxon>
        <taxon>Pentapetalae</taxon>
        <taxon>asterids</taxon>
        <taxon>lamiids</taxon>
        <taxon>Lamiales</taxon>
        <taxon>Phrymaceae</taxon>
        <taxon>Erythranthe</taxon>
    </lineage>
</organism>
<evidence type="ECO:0000256" key="2">
    <source>
        <dbReference type="SAM" id="SignalP"/>
    </source>
</evidence>
<dbReference type="EMBL" id="KI630264">
    <property type="protein sequence ID" value="EYU43374.1"/>
    <property type="molecule type" value="Genomic_DNA"/>
</dbReference>
<feature type="chain" id="PRO_5001505435" description="Protein E6" evidence="2">
    <location>
        <begin position="28"/>
        <end position="259"/>
    </location>
</feature>
<evidence type="ECO:0000313" key="3">
    <source>
        <dbReference type="EMBL" id="EYU43374.1"/>
    </source>
</evidence>
<proteinExistence type="predicted"/>
<dbReference type="Proteomes" id="UP000030748">
    <property type="component" value="Unassembled WGS sequence"/>
</dbReference>
<dbReference type="AlphaFoldDB" id="A0A022RTI7"/>
<feature type="compositionally biased region" description="Low complexity" evidence="1">
    <location>
        <begin position="132"/>
        <end position="144"/>
    </location>
</feature>
<reference evidence="3 4" key="1">
    <citation type="journal article" date="2013" name="Proc. Natl. Acad. Sci. U.S.A.">
        <title>Fine-scale variation in meiotic recombination in Mimulus inferred from population shotgun sequencing.</title>
        <authorList>
            <person name="Hellsten U."/>
            <person name="Wright K.M."/>
            <person name="Jenkins J."/>
            <person name="Shu S."/>
            <person name="Yuan Y."/>
            <person name="Wessler S.R."/>
            <person name="Schmutz J."/>
            <person name="Willis J.H."/>
            <person name="Rokhsar D.S."/>
        </authorList>
    </citation>
    <scope>NUCLEOTIDE SEQUENCE [LARGE SCALE GENOMIC DNA]</scope>
    <source>
        <strain evidence="4">cv. DUN x IM62</strain>
    </source>
</reference>
<dbReference type="PANTHER" id="PTHR35274">
    <property type="entry name" value="E6-LIKE PROTEIN"/>
    <property type="match status" value="1"/>
</dbReference>
<dbReference type="InterPro" id="IPR040290">
    <property type="entry name" value="Prot_E6-like"/>
</dbReference>
<feature type="compositionally biased region" description="Polar residues" evidence="1">
    <location>
        <begin position="74"/>
        <end position="87"/>
    </location>
</feature>
<evidence type="ECO:0000313" key="4">
    <source>
        <dbReference type="Proteomes" id="UP000030748"/>
    </source>
</evidence>
<gene>
    <name evidence="3" type="ORF">MIMGU_mgv1a012195mg</name>
</gene>
<dbReference type="STRING" id="4155.A0A022RTI7"/>
<name>A0A022RTI7_ERYGU</name>
<sequence length="259" mass="30078">MASSAKPFSLFLLIITLLTTLLYTTHARENQFFNKASTTNTNNDNLVPDDVEKEPLNNQPDFLPENENGYGLSGHNSVQLPPSAATTESKRPLPKYLPRNYNPVAYVTEPEATNTFAEEKSYYNNGGGGGERNYYYSNNNNNQQQEEEEEEEEPPYRRSYPNTRSNYYNGGEFRRPQGMSDTRSLENGKYYYDLNTEKYNSNHPYERLRARNEYSNVVNRNNYRGYESNGRDNSVRGYRQNGREVDQYFQDEGYNNNLP</sequence>
<feature type="region of interest" description="Disordered" evidence="1">
    <location>
        <begin position="36"/>
        <end position="99"/>
    </location>
</feature>
<dbReference type="PANTHER" id="PTHR35274:SF2">
    <property type="entry name" value="E6-LIKE PROTEIN"/>
    <property type="match status" value="1"/>
</dbReference>
<dbReference type="KEGG" id="egt:105951454"/>
<keyword evidence="4" id="KW-1185">Reference proteome</keyword>
<feature type="region of interest" description="Disordered" evidence="1">
    <location>
        <begin position="120"/>
        <end position="184"/>
    </location>
</feature>
<evidence type="ECO:0008006" key="5">
    <source>
        <dbReference type="Google" id="ProtNLM"/>
    </source>
</evidence>